<gene>
    <name evidence="1" type="ORF">C2G38_2223442</name>
</gene>
<protein>
    <submittedName>
        <fullName evidence="1">Uncharacterized protein</fullName>
    </submittedName>
</protein>
<dbReference type="EMBL" id="QKWP01002268">
    <property type="protein sequence ID" value="RIB04040.1"/>
    <property type="molecule type" value="Genomic_DNA"/>
</dbReference>
<proteinExistence type="predicted"/>
<reference evidence="1 2" key="1">
    <citation type="submission" date="2018-06" db="EMBL/GenBank/DDBJ databases">
        <title>Comparative genomics reveals the genomic features of Rhizophagus irregularis, R. cerebriforme, R. diaphanum and Gigaspora rosea, and their symbiotic lifestyle signature.</title>
        <authorList>
            <person name="Morin E."/>
            <person name="San Clemente H."/>
            <person name="Chen E.C.H."/>
            <person name="De La Providencia I."/>
            <person name="Hainaut M."/>
            <person name="Kuo A."/>
            <person name="Kohler A."/>
            <person name="Murat C."/>
            <person name="Tang N."/>
            <person name="Roy S."/>
            <person name="Loubradou J."/>
            <person name="Henrissat B."/>
            <person name="Grigoriev I.V."/>
            <person name="Corradi N."/>
            <person name="Roux C."/>
            <person name="Martin F.M."/>
        </authorList>
    </citation>
    <scope>NUCLEOTIDE SEQUENCE [LARGE SCALE GENOMIC DNA]</scope>
    <source>
        <strain evidence="1 2">DAOM 194757</strain>
    </source>
</reference>
<evidence type="ECO:0000313" key="2">
    <source>
        <dbReference type="Proteomes" id="UP000266673"/>
    </source>
</evidence>
<dbReference type="Proteomes" id="UP000266673">
    <property type="component" value="Unassembled WGS sequence"/>
</dbReference>
<keyword evidence="2" id="KW-1185">Reference proteome</keyword>
<dbReference type="OrthoDB" id="2438457at2759"/>
<dbReference type="AlphaFoldDB" id="A0A397U1G5"/>
<evidence type="ECO:0000313" key="1">
    <source>
        <dbReference type="EMBL" id="RIB04040.1"/>
    </source>
</evidence>
<name>A0A397U1G5_9GLOM</name>
<comment type="caution">
    <text evidence="1">The sequence shown here is derived from an EMBL/GenBank/DDBJ whole genome shotgun (WGS) entry which is preliminary data.</text>
</comment>
<sequence length="174" mass="20068">MEFSKESNTSIIELDLMPTADHKDQVYCKCSSCAEKESSNSELLSDENNDQINELSFYYQLMFKLKPVCDQDLLWLDFDIEMQNLFEIQDLFLPDINAETLSEISSEIQDSVISSSNNEILQKSSNSESFLEDEFFTNTTSDDFSDSKDNYLVDKFSTCNITSDDYSDLKDDYL</sequence>
<organism evidence="1 2">
    <name type="scientific">Gigaspora rosea</name>
    <dbReference type="NCBI Taxonomy" id="44941"/>
    <lineage>
        <taxon>Eukaryota</taxon>
        <taxon>Fungi</taxon>
        <taxon>Fungi incertae sedis</taxon>
        <taxon>Mucoromycota</taxon>
        <taxon>Glomeromycotina</taxon>
        <taxon>Glomeromycetes</taxon>
        <taxon>Diversisporales</taxon>
        <taxon>Gigasporaceae</taxon>
        <taxon>Gigaspora</taxon>
    </lineage>
</organism>
<accession>A0A397U1G5</accession>